<proteinExistence type="predicted"/>
<gene>
    <name evidence="2" type="ORF">AZE42_13043</name>
</gene>
<evidence type="ECO:0000313" key="3">
    <source>
        <dbReference type="Proteomes" id="UP000183567"/>
    </source>
</evidence>
<organism evidence="2 3">
    <name type="scientific">Rhizopogon vesiculosus</name>
    <dbReference type="NCBI Taxonomy" id="180088"/>
    <lineage>
        <taxon>Eukaryota</taxon>
        <taxon>Fungi</taxon>
        <taxon>Dikarya</taxon>
        <taxon>Basidiomycota</taxon>
        <taxon>Agaricomycotina</taxon>
        <taxon>Agaricomycetes</taxon>
        <taxon>Agaricomycetidae</taxon>
        <taxon>Boletales</taxon>
        <taxon>Suillineae</taxon>
        <taxon>Rhizopogonaceae</taxon>
        <taxon>Rhizopogon</taxon>
    </lineage>
</organism>
<dbReference type="AlphaFoldDB" id="A0A1J8PG55"/>
<dbReference type="EMBL" id="LVVM01006375">
    <property type="protein sequence ID" value="OJA08214.1"/>
    <property type="molecule type" value="Genomic_DNA"/>
</dbReference>
<accession>A0A1J8PG55</accession>
<evidence type="ECO:0000256" key="1">
    <source>
        <dbReference type="SAM" id="MobiDB-lite"/>
    </source>
</evidence>
<protein>
    <submittedName>
        <fullName evidence="2">Uncharacterized protein</fullName>
    </submittedName>
</protein>
<feature type="region of interest" description="Disordered" evidence="1">
    <location>
        <begin position="29"/>
        <end position="89"/>
    </location>
</feature>
<reference evidence="2 3" key="1">
    <citation type="submission" date="2016-03" db="EMBL/GenBank/DDBJ databases">
        <title>Comparative genomics of the ectomycorrhizal sister species Rhizopogon vinicolor and Rhizopogon vesiculosus (Basidiomycota: Boletales) reveals a divergence of the mating type B locus.</title>
        <authorList>
            <person name="Mujic A.B."/>
            <person name="Kuo A."/>
            <person name="Tritt A."/>
            <person name="Lipzen A."/>
            <person name="Chen C."/>
            <person name="Johnson J."/>
            <person name="Sharma A."/>
            <person name="Barry K."/>
            <person name="Grigoriev I.V."/>
            <person name="Spatafora J.W."/>
        </authorList>
    </citation>
    <scope>NUCLEOTIDE SEQUENCE [LARGE SCALE GENOMIC DNA]</scope>
    <source>
        <strain evidence="2 3">AM-OR11-056</strain>
    </source>
</reference>
<feature type="compositionally biased region" description="Pro residues" evidence="1">
    <location>
        <begin position="55"/>
        <end position="70"/>
    </location>
</feature>
<name>A0A1J8PG55_9AGAM</name>
<evidence type="ECO:0000313" key="2">
    <source>
        <dbReference type="EMBL" id="OJA08214.1"/>
    </source>
</evidence>
<feature type="compositionally biased region" description="Low complexity" evidence="1">
    <location>
        <begin position="29"/>
        <end position="40"/>
    </location>
</feature>
<comment type="caution">
    <text evidence="2">The sequence shown here is derived from an EMBL/GenBank/DDBJ whole genome shotgun (WGS) entry which is preliminary data.</text>
</comment>
<keyword evidence="3" id="KW-1185">Reference proteome</keyword>
<dbReference type="Proteomes" id="UP000183567">
    <property type="component" value="Unassembled WGS sequence"/>
</dbReference>
<sequence>MPLLFSLFRYHASPAASHASCTIALYPQSSSPFSPEPSQLQDHHLEPLPHAPLLQNPPAPLTPLVHPPSCLPKHKHPLTAPPVELSQIA</sequence>